<evidence type="ECO:0000313" key="2">
    <source>
        <dbReference type="EMBL" id="KAF9503213.1"/>
    </source>
</evidence>
<name>A0A9P6DLM6_9AGAM</name>
<feature type="compositionally biased region" description="Polar residues" evidence="1">
    <location>
        <begin position="1"/>
        <end position="10"/>
    </location>
</feature>
<accession>A0A9P6DLM6</accession>
<organism evidence="2 3">
    <name type="scientific">Hydnum rufescens UP504</name>
    <dbReference type="NCBI Taxonomy" id="1448309"/>
    <lineage>
        <taxon>Eukaryota</taxon>
        <taxon>Fungi</taxon>
        <taxon>Dikarya</taxon>
        <taxon>Basidiomycota</taxon>
        <taxon>Agaricomycotina</taxon>
        <taxon>Agaricomycetes</taxon>
        <taxon>Cantharellales</taxon>
        <taxon>Hydnaceae</taxon>
        <taxon>Hydnum</taxon>
    </lineage>
</organism>
<dbReference type="Proteomes" id="UP000886523">
    <property type="component" value="Unassembled WGS sequence"/>
</dbReference>
<dbReference type="AlphaFoldDB" id="A0A9P6DLM6"/>
<comment type="caution">
    <text evidence="2">The sequence shown here is derived from an EMBL/GenBank/DDBJ whole genome shotgun (WGS) entry which is preliminary data.</text>
</comment>
<evidence type="ECO:0000313" key="3">
    <source>
        <dbReference type="Proteomes" id="UP000886523"/>
    </source>
</evidence>
<keyword evidence="3" id="KW-1185">Reference proteome</keyword>
<reference evidence="2" key="1">
    <citation type="journal article" date="2020" name="Nat. Commun.">
        <title>Large-scale genome sequencing of mycorrhizal fungi provides insights into the early evolution of symbiotic traits.</title>
        <authorList>
            <person name="Miyauchi S."/>
            <person name="Kiss E."/>
            <person name="Kuo A."/>
            <person name="Drula E."/>
            <person name="Kohler A."/>
            <person name="Sanchez-Garcia M."/>
            <person name="Morin E."/>
            <person name="Andreopoulos B."/>
            <person name="Barry K.W."/>
            <person name="Bonito G."/>
            <person name="Buee M."/>
            <person name="Carver A."/>
            <person name="Chen C."/>
            <person name="Cichocki N."/>
            <person name="Clum A."/>
            <person name="Culley D."/>
            <person name="Crous P.W."/>
            <person name="Fauchery L."/>
            <person name="Girlanda M."/>
            <person name="Hayes R.D."/>
            <person name="Keri Z."/>
            <person name="LaButti K."/>
            <person name="Lipzen A."/>
            <person name="Lombard V."/>
            <person name="Magnuson J."/>
            <person name="Maillard F."/>
            <person name="Murat C."/>
            <person name="Nolan M."/>
            <person name="Ohm R.A."/>
            <person name="Pangilinan J."/>
            <person name="Pereira M.F."/>
            <person name="Perotto S."/>
            <person name="Peter M."/>
            <person name="Pfister S."/>
            <person name="Riley R."/>
            <person name="Sitrit Y."/>
            <person name="Stielow J.B."/>
            <person name="Szollosi G."/>
            <person name="Zifcakova L."/>
            <person name="Stursova M."/>
            <person name="Spatafora J.W."/>
            <person name="Tedersoo L."/>
            <person name="Vaario L.M."/>
            <person name="Yamada A."/>
            <person name="Yan M."/>
            <person name="Wang P."/>
            <person name="Xu J."/>
            <person name="Bruns T."/>
            <person name="Baldrian P."/>
            <person name="Vilgalys R."/>
            <person name="Dunand C."/>
            <person name="Henrissat B."/>
            <person name="Grigoriev I.V."/>
            <person name="Hibbett D."/>
            <person name="Nagy L.G."/>
            <person name="Martin F.M."/>
        </authorList>
    </citation>
    <scope>NUCLEOTIDE SEQUENCE</scope>
    <source>
        <strain evidence="2">UP504</strain>
    </source>
</reference>
<sequence>MVQMSTTHPLRNQIKAPETMTHPNGHPPCAKPSTKHVTQAQNQYHTCFGGCAGSKLKPPKRQPATRDPQLVPTTRPMVNHQAQPPVPHTRPSGDGTTHPPKWYHTPALVGYV</sequence>
<protein>
    <submittedName>
        <fullName evidence="2">Uncharacterized protein</fullName>
    </submittedName>
</protein>
<feature type="region of interest" description="Disordered" evidence="1">
    <location>
        <begin position="1"/>
        <end position="37"/>
    </location>
</feature>
<dbReference type="EMBL" id="MU129411">
    <property type="protein sequence ID" value="KAF9503213.1"/>
    <property type="molecule type" value="Genomic_DNA"/>
</dbReference>
<feature type="region of interest" description="Disordered" evidence="1">
    <location>
        <begin position="54"/>
        <end position="105"/>
    </location>
</feature>
<evidence type="ECO:0000256" key="1">
    <source>
        <dbReference type="SAM" id="MobiDB-lite"/>
    </source>
</evidence>
<gene>
    <name evidence="2" type="ORF">BS47DRAFT_1369706</name>
</gene>
<proteinExistence type="predicted"/>